<dbReference type="AlphaFoldDB" id="A0A1F5KJX4"/>
<reference evidence="2 3" key="1">
    <citation type="journal article" date="2016" name="Nat. Commun.">
        <title>Thousands of microbial genomes shed light on interconnected biogeochemical processes in an aquifer system.</title>
        <authorList>
            <person name="Anantharaman K."/>
            <person name="Brown C.T."/>
            <person name="Hug L.A."/>
            <person name="Sharon I."/>
            <person name="Castelle C.J."/>
            <person name="Probst A.J."/>
            <person name="Thomas B.C."/>
            <person name="Singh A."/>
            <person name="Wilkins M.J."/>
            <person name="Karaoz U."/>
            <person name="Brodie E.L."/>
            <person name="Williams K.H."/>
            <person name="Hubbard S.S."/>
            <person name="Banfield J.F."/>
        </authorList>
    </citation>
    <scope>NUCLEOTIDE SEQUENCE [LARGE SCALE GENOMIC DNA]</scope>
</reference>
<feature type="compositionally biased region" description="Polar residues" evidence="1">
    <location>
        <begin position="179"/>
        <end position="191"/>
    </location>
</feature>
<sequence>MNKITLALVVLVVLSLVYVWKILYSYPKASLASPEGISQAVKAVPSQTLKSYTDPSGFEFSYPDNLSLANNEATDSSTYADIGLTFKGVAGDLSLKIKDSKLKTIEEWAKSISDQTPIPAKLGTLQALELNLGEKIVLGSLDSGVLFTVETTFGDKKDFWKSIYASFLQDFSFAQPTKETTTSVDNSSDQGISFEGEEVVD</sequence>
<evidence type="ECO:0000313" key="2">
    <source>
        <dbReference type="EMBL" id="OGE41236.1"/>
    </source>
</evidence>
<evidence type="ECO:0000256" key="1">
    <source>
        <dbReference type="SAM" id="MobiDB-lite"/>
    </source>
</evidence>
<gene>
    <name evidence="2" type="ORF">A3D25_01760</name>
</gene>
<name>A0A1F5KJX4_9BACT</name>
<protein>
    <submittedName>
        <fullName evidence="2">Uncharacterized protein</fullName>
    </submittedName>
</protein>
<comment type="caution">
    <text evidence="2">The sequence shown here is derived from an EMBL/GenBank/DDBJ whole genome shotgun (WGS) entry which is preliminary data.</text>
</comment>
<proteinExistence type="predicted"/>
<accession>A0A1F5KJX4</accession>
<dbReference type="Proteomes" id="UP000177328">
    <property type="component" value="Unassembled WGS sequence"/>
</dbReference>
<evidence type="ECO:0000313" key="3">
    <source>
        <dbReference type="Proteomes" id="UP000177328"/>
    </source>
</evidence>
<feature type="region of interest" description="Disordered" evidence="1">
    <location>
        <begin position="179"/>
        <end position="201"/>
    </location>
</feature>
<organism evidence="2 3">
    <name type="scientific">Candidatus Daviesbacteria bacterium RIFCSPHIGHO2_02_FULL_43_12</name>
    <dbReference type="NCBI Taxonomy" id="1797776"/>
    <lineage>
        <taxon>Bacteria</taxon>
        <taxon>Candidatus Daviesiibacteriota</taxon>
    </lineage>
</organism>
<dbReference type="EMBL" id="MFDD01000002">
    <property type="protein sequence ID" value="OGE41236.1"/>
    <property type="molecule type" value="Genomic_DNA"/>
</dbReference>